<comment type="function">
    <text evidence="4">Involved in chromosome partition. Localize to both poles of the predivisional cell following completion of DNA replication. Binds to the DNA origin of replication.</text>
</comment>
<evidence type="ECO:0000256" key="1">
    <source>
        <dbReference type="ARBA" id="ARBA00006295"/>
    </source>
</evidence>
<reference evidence="7 8" key="1">
    <citation type="submission" date="2015-10" db="EMBL/GenBank/DDBJ databases">
        <title>The world's first case of liver abscess caused by Pannonibacter phragmitetus.</title>
        <authorList>
            <person name="Ming D."/>
            <person name="Wang M."/>
            <person name="Zhou Y."/>
            <person name="Jiang T."/>
            <person name="Hu S."/>
        </authorList>
    </citation>
    <scope>NUCLEOTIDE SEQUENCE [LARGE SCALE GENOMIC DNA]</scope>
    <source>
        <strain evidence="7 8">31801</strain>
    </source>
</reference>
<feature type="compositionally biased region" description="Basic and acidic residues" evidence="5">
    <location>
        <begin position="38"/>
        <end position="47"/>
    </location>
</feature>
<dbReference type="GO" id="GO:0007059">
    <property type="term" value="P:chromosome segregation"/>
    <property type="evidence" value="ECO:0007669"/>
    <property type="project" value="UniProtKB-KW"/>
</dbReference>
<feature type="region of interest" description="Disordered" evidence="5">
    <location>
        <begin position="27"/>
        <end position="59"/>
    </location>
</feature>
<dbReference type="Pfam" id="PF02195">
    <property type="entry name" value="ParB_N"/>
    <property type="match status" value="1"/>
</dbReference>
<dbReference type="NCBIfam" id="TIGR00180">
    <property type="entry name" value="parB_part"/>
    <property type="match status" value="1"/>
</dbReference>
<dbReference type="InterPro" id="IPR036086">
    <property type="entry name" value="ParB/Sulfiredoxin_sf"/>
</dbReference>
<accession>A0A0U3PRN7</accession>
<keyword evidence="2" id="KW-0159">Chromosome partition</keyword>
<evidence type="ECO:0000313" key="8">
    <source>
        <dbReference type="Proteomes" id="UP000064921"/>
    </source>
</evidence>
<dbReference type="SUPFAM" id="SSF110849">
    <property type="entry name" value="ParB/Sulfiredoxin"/>
    <property type="match status" value="1"/>
</dbReference>
<dbReference type="FunFam" id="3.90.1530.30:FF:000001">
    <property type="entry name" value="Chromosome partitioning protein ParB"/>
    <property type="match status" value="1"/>
</dbReference>
<dbReference type="Gene3D" id="3.90.1530.30">
    <property type="match status" value="1"/>
</dbReference>
<organism evidence="7 8">
    <name type="scientific">Pannonibacter phragmitetus</name>
    <dbReference type="NCBI Taxonomy" id="121719"/>
    <lineage>
        <taxon>Bacteria</taxon>
        <taxon>Pseudomonadati</taxon>
        <taxon>Pseudomonadota</taxon>
        <taxon>Alphaproteobacteria</taxon>
        <taxon>Hyphomicrobiales</taxon>
        <taxon>Stappiaceae</taxon>
        <taxon>Pannonibacter</taxon>
    </lineage>
</organism>
<evidence type="ECO:0000256" key="3">
    <source>
        <dbReference type="ARBA" id="ARBA00023125"/>
    </source>
</evidence>
<dbReference type="AlphaFoldDB" id="A0A0U3PRN7"/>
<keyword evidence="3" id="KW-0238">DNA-binding</keyword>
<dbReference type="PANTHER" id="PTHR33375">
    <property type="entry name" value="CHROMOSOME-PARTITIONING PROTEIN PARB-RELATED"/>
    <property type="match status" value="1"/>
</dbReference>
<dbReference type="PANTHER" id="PTHR33375:SF1">
    <property type="entry name" value="CHROMOSOME-PARTITIONING PROTEIN PARB-RELATED"/>
    <property type="match status" value="1"/>
</dbReference>
<evidence type="ECO:0000259" key="6">
    <source>
        <dbReference type="SMART" id="SM00470"/>
    </source>
</evidence>
<evidence type="ECO:0000256" key="4">
    <source>
        <dbReference type="ARBA" id="ARBA00025472"/>
    </source>
</evidence>
<dbReference type="Proteomes" id="UP000064921">
    <property type="component" value="Chromosome"/>
</dbReference>
<dbReference type="RefSeq" id="WP_058898426.1">
    <property type="nucleotide sequence ID" value="NZ_CP013068.1"/>
</dbReference>
<dbReference type="InterPro" id="IPR050336">
    <property type="entry name" value="Chromosome_partition/occlusion"/>
</dbReference>
<dbReference type="InterPro" id="IPR003115">
    <property type="entry name" value="ParB_N"/>
</dbReference>
<evidence type="ECO:0000256" key="5">
    <source>
        <dbReference type="SAM" id="MobiDB-lite"/>
    </source>
</evidence>
<feature type="domain" description="ParB-like N-terminal" evidence="6">
    <location>
        <begin position="44"/>
        <end position="136"/>
    </location>
</feature>
<dbReference type="SMART" id="SM00470">
    <property type="entry name" value="ParB"/>
    <property type="match status" value="1"/>
</dbReference>
<name>A0A0U3PRN7_9HYPH</name>
<dbReference type="Pfam" id="PF17762">
    <property type="entry name" value="HTH_ParB"/>
    <property type="match status" value="1"/>
</dbReference>
<evidence type="ECO:0000313" key="7">
    <source>
        <dbReference type="EMBL" id="ALV26788.1"/>
    </source>
</evidence>
<dbReference type="InterPro" id="IPR004437">
    <property type="entry name" value="ParB/RepB/Spo0J"/>
</dbReference>
<dbReference type="eggNOG" id="COG1475">
    <property type="taxonomic scope" value="Bacteria"/>
</dbReference>
<dbReference type="CDD" id="cd16393">
    <property type="entry name" value="SPO0J_N"/>
    <property type="match status" value="1"/>
</dbReference>
<dbReference type="Pfam" id="PF23552">
    <property type="entry name" value="ParB_C"/>
    <property type="match status" value="1"/>
</dbReference>
<dbReference type="InterPro" id="IPR057240">
    <property type="entry name" value="ParB_dimer_C"/>
</dbReference>
<keyword evidence="8" id="KW-1185">Reference proteome</keyword>
<dbReference type="GO" id="GO:0003677">
    <property type="term" value="F:DNA binding"/>
    <property type="evidence" value="ECO:0007669"/>
    <property type="project" value="UniProtKB-KW"/>
</dbReference>
<dbReference type="STRING" id="121719.APZ00_06570"/>
<proteinExistence type="inferred from homology"/>
<gene>
    <name evidence="7" type="ORF">APZ00_06570</name>
</gene>
<dbReference type="InterPro" id="IPR041468">
    <property type="entry name" value="HTH_ParB/Spo0J"/>
</dbReference>
<comment type="similarity">
    <text evidence="1">Belongs to the ParB family.</text>
</comment>
<dbReference type="EMBL" id="CP013068">
    <property type="protein sequence ID" value="ALV26788.1"/>
    <property type="molecule type" value="Genomic_DNA"/>
</dbReference>
<dbReference type="Gene3D" id="1.10.10.2830">
    <property type="match status" value="1"/>
</dbReference>
<dbReference type="FunFam" id="1.10.10.2830:FF:000001">
    <property type="entry name" value="Chromosome partitioning protein ParB"/>
    <property type="match status" value="1"/>
</dbReference>
<evidence type="ECO:0000256" key="2">
    <source>
        <dbReference type="ARBA" id="ARBA00022829"/>
    </source>
</evidence>
<dbReference type="GO" id="GO:0005694">
    <property type="term" value="C:chromosome"/>
    <property type="evidence" value="ECO:0007669"/>
    <property type="project" value="TreeGrafter"/>
</dbReference>
<protein>
    <submittedName>
        <fullName evidence="7">Chromosome partitioning protein ParB</fullName>
    </submittedName>
</protein>
<dbReference type="KEGG" id="pphr:APZ00_06570"/>
<dbReference type="GO" id="GO:0045881">
    <property type="term" value="P:positive regulation of sporulation resulting in formation of a cellular spore"/>
    <property type="evidence" value="ECO:0007669"/>
    <property type="project" value="TreeGrafter"/>
</dbReference>
<sequence>MAEEGGRNKRLGRGLAALIGDAGITTAAEPAAQSADKAPPRDSRKVPVEFLEPNPRNPRKTFVEKDLTELTDSIREKGIIQPILVRPAAGKPDHFEIIAGERRWRAAQRAGLHEVPVIIRDITDQEALELAIIENVQRADLNPIEEALGYEQLTAEFNYSQGELAKLIGKSRSHVANTLRLLKLPNAVKDYLSEGLITAGHARALITLEDPSALAELIVEKGLSVREAEKLAQDPEILSKLSGPKDPVTRAEKDADTRALEKRLTDTLGLKVAIGHKPGKDAGELKIKYASLEQLDELCRKLGIETR</sequence>